<protein>
    <submittedName>
        <fullName evidence="1">Uncharacterized protein</fullName>
    </submittedName>
</protein>
<proteinExistence type="predicted"/>
<organism evidence="1 2">
    <name type="scientific">Portunus trituberculatus</name>
    <name type="common">Swimming crab</name>
    <name type="synonym">Neptunus trituberculatus</name>
    <dbReference type="NCBI Taxonomy" id="210409"/>
    <lineage>
        <taxon>Eukaryota</taxon>
        <taxon>Metazoa</taxon>
        <taxon>Ecdysozoa</taxon>
        <taxon>Arthropoda</taxon>
        <taxon>Crustacea</taxon>
        <taxon>Multicrustacea</taxon>
        <taxon>Malacostraca</taxon>
        <taxon>Eumalacostraca</taxon>
        <taxon>Eucarida</taxon>
        <taxon>Decapoda</taxon>
        <taxon>Pleocyemata</taxon>
        <taxon>Brachyura</taxon>
        <taxon>Eubrachyura</taxon>
        <taxon>Portunoidea</taxon>
        <taxon>Portunidae</taxon>
        <taxon>Portuninae</taxon>
        <taxon>Portunus</taxon>
    </lineage>
</organism>
<dbReference type="EMBL" id="VSRR010008872">
    <property type="protein sequence ID" value="MPC49439.1"/>
    <property type="molecule type" value="Genomic_DNA"/>
</dbReference>
<gene>
    <name evidence="1" type="ORF">E2C01_043238</name>
</gene>
<name>A0A5B7FVS4_PORTR</name>
<keyword evidence="2" id="KW-1185">Reference proteome</keyword>
<reference evidence="1 2" key="1">
    <citation type="submission" date="2019-05" db="EMBL/GenBank/DDBJ databases">
        <title>Another draft genome of Portunus trituberculatus and its Hox gene families provides insights of decapod evolution.</title>
        <authorList>
            <person name="Jeong J.-H."/>
            <person name="Song I."/>
            <person name="Kim S."/>
            <person name="Choi T."/>
            <person name="Kim D."/>
            <person name="Ryu S."/>
            <person name="Kim W."/>
        </authorList>
    </citation>
    <scope>NUCLEOTIDE SEQUENCE [LARGE SCALE GENOMIC DNA]</scope>
    <source>
        <tissue evidence="1">Muscle</tissue>
    </source>
</reference>
<comment type="caution">
    <text evidence="1">The sequence shown here is derived from an EMBL/GenBank/DDBJ whole genome shotgun (WGS) entry which is preliminary data.</text>
</comment>
<dbReference type="Proteomes" id="UP000324222">
    <property type="component" value="Unassembled WGS sequence"/>
</dbReference>
<sequence length="128" mass="14314">MPVTTSVVTRFFVMTAPPESATLMAQSSVTARLQELLCKEELGDEKPSDLLRRMKKLLDDKYDSFDKESFHHLYFQCLPTATQQSLCSIKGKLLVGEIVQLADDFMATLPPSTLVTAVMEKPTSRLQS</sequence>
<evidence type="ECO:0000313" key="2">
    <source>
        <dbReference type="Proteomes" id="UP000324222"/>
    </source>
</evidence>
<dbReference type="OrthoDB" id="6377149at2759"/>
<evidence type="ECO:0000313" key="1">
    <source>
        <dbReference type="EMBL" id="MPC49439.1"/>
    </source>
</evidence>
<dbReference type="AlphaFoldDB" id="A0A5B7FVS4"/>
<accession>A0A5B7FVS4</accession>